<evidence type="ECO:0000313" key="1">
    <source>
        <dbReference type="EMBL" id="KAJ0048048.1"/>
    </source>
</evidence>
<reference evidence="2" key="1">
    <citation type="journal article" date="2023" name="G3 (Bethesda)">
        <title>Genome assembly and association tests identify interacting loci associated with vigor, precocity, and sex in interspecific pistachio rootstocks.</title>
        <authorList>
            <person name="Palmer W."/>
            <person name="Jacygrad E."/>
            <person name="Sagayaradj S."/>
            <person name="Cavanaugh K."/>
            <person name="Han R."/>
            <person name="Bertier L."/>
            <person name="Beede B."/>
            <person name="Kafkas S."/>
            <person name="Golino D."/>
            <person name="Preece J."/>
            <person name="Michelmore R."/>
        </authorList>
    </citation>
    <scope>NUCLEOTIDE SEQUENCE [LARGE SCALE GENOMIC DNA]</scope>
</reference>
<proteinExistence type="predicted"/>
<comment type="caution">
    <text evidence="1">The sequence shown here is derived from an EMBL/GenBank/DDBJ whole genome shotgun (WGS) entry which is preliminary data.</text>
</comment>
<sequence>MVRISNFIVGFLNCLSLLLGLVAIAMSVYFYVHGIGSSQCEKALENPLLITGIVLLVVSLLGLIGSCCRLNAFLFLYLTAMFCLMIGLLGFTVFTFMVTNNGVGKTFSNKGVSKIRTWDFANWLENQFVKGKKWDDMRSCLRESEICRNSNFYKKNLSLIQSGCCKPPSECGIEQKGATTWAAPKEGKATNNSDCNTWNNQQNKLCYDCNACKEGFLMNIKKQWRYLAVFNLCALVLVILSYGFGSCAMKNNRKNNRMIRKYHP</sequence>
<accession>A0ACC0ZBY8</accession>
<dbReference type="EMBL" id="CM047737">
    <property type="protein sequence ID" value="KAJ0048048.1"/>
    <property type="molecule type" value="Genomic_DNA"/>
</dbReference>
<dbReference type="Proteomes" id="UP001163603">
    <property type="component" value="Chromosome 2"/>
</dbReference>
<gene>
    <name evidence="1" type="ORF">Pint_16375</name>
</gene>
<protein>
    <submittedName>
        <fullName evidence="1">Uncharacterized protein</fullName>
    </submittedName>
</protein>
<name>A0ACC0ZBY8_9ROSI</name>
<organism evidence="1 2">
    <name type="scientific">Pistacia integerrima</name>
    <dbReference type="NCBI Taxonomy" id="434235"/>
    <lineage>
        <taxon>Eukaryota</taxon>
        <taxon>Viridiplantae</taxon>
        <taxon>Streptophyta</taxon>
        <taxon>Embryophyta</taxon>
        <taxon>Tracheophyta</taxon>
        <taxon>Spermatophyta</taxon>
        <taxon>Magnoliopsida</taxon>
        <taxon>eudicotyledons</taxon>
        <taxon>Gunneridae</taxon>
        <taxon>Pentapetalae</taxon>
        <taxon>rosids</taxon>
        <taxon>malvids</taxon>
        <taxon>Sapindales</taxon>
        <taxon>Anacardiaceae</taxon>
        <taxon>Pistacia</taxon>
    </lineage>
</organism>
<evidence type="ECO:0000313" key="2">
    <source>
        <dbReference type="Proteomes" id="UP001163603"/>
    </source>
</evidence>
<keyword evidence="2" id="KW-1185">Reference proteome</keyword>